<keyword evidence="8 9" id="KW-0472">Membrane</keyword>
<evidence type="ECO:0000313" key="11">
    <source>
        <dbReference type="Proteomes" id="UP000033423"/>
    </source>
</evidence>
<evidence type="ECO:0000256" key="2">
    <source>
        <dbReference type="ARBA" id="ARBA00022448"/>
    </source>
</evidence>
<dbReference type="InterPro" id="IPR003369">
    <property type="entry name" value="TatA/B/E"/>
</dbReference>
<keyword evidence="6 9" id="KW-1133">Transmembrane helix</keyword>
<keyword evidence="4 9" id="KW-0812">Transmembrane</keyword>
<dbReference type="GO" id="GO:0043953">
    <property type="term" value="P:protein transport by the Tat complex"/>
    <property type="evidence" value="ECO:0007669"/>
    <property type="project" value="UniProtKB-UniRule"/>
</dbReference>
<evidence type="ECO:0000256" key="8">
    <source>
        <dbReference type="ARBA" id="ARBA00023136"/>
    </source>
</evidence>
<evidence type="ECO:0000256" key="4">
    <source>
        <dbReference type="ARBA" id="ARBA00022692"/>
    </source>
</evidence>
<dbReference type="PANTHER" id="PTHR42982">
    <property type="entry name" value="SEC-INDEPENDENT PROTEIN TRANSLOCASE PROTEIN TATA"/>
    <property type="match status" value="1"/>
</dbReference>
<keyword evidence="11" id="KW-1185">Reference proteome</keyword>
<dbReference type="NCBIfam" id="TIGR01411">
    <property type="entry name" value="tatAE"/>
    <property type="match status" value="1"/>
</dbReference>
<keyword evidence="5 9" id="KW-0653">Protein transport</keyword>
<protein>
    <recommendedName>
        <fullName evidence="9">Sec-independent protein translocase protein TatA</fullName>
    </recommendedName>
</protein>
<dbReference type="Proteomes" id="UP000033423">
    <property type="component" value="Unassembled WGS sequence"/>
</dbReference>
<sequence>MIKVTGNNDNNKIYLHKKEDTMLGLGIQELMVILIIVMVLFGASKLPELGKGMGSFIKNLKKGLTEQDEIDVTPKKDTANVKEKVENTAK</sequence>
<evidence type="ECO:0000256" key="9">
    <source>
        <dbReference type="HAMAP-Rule" id="MF_00236"/>
    </source>
</evidence>
<evidence type="ECO:0000256" key="3">
    <source>
        <dbReference type="ARBA" id="ARBA00022475"/>
    </source>
</evidence>
<evidence type="ECO:0000313" key="10">
    <source>
        <dbReference type="EMBL" id="KJU81534.1"/>
    </source>
</evidence>
<comment type="caution">
    <text evidence="10">The sequence shown here is derived from an EMBL/GenBank/DDBJ whole genome shotgun (WGS) entry which is preliminary data.</text>
</comment>
<dbReference type="InterPro" id="IPR006312">
    <property type="entry name" value="TatA/E"/>
</dbReference>
<evidence type="ECO:0000256" key="7">
    <source>
        <dbReference type="ARBA" id="ARBA00023010"/>
    </source>
</evidence>
<dbReference type="EMBL" id="LACI01002649">
    <property type="protein sequence ID" value="KJU81534.1"/>
    <property type="molecule type" value="Genomic_DNA"/>
</dbReference>
<proteinExistence type="inferred from homology"/>
<evidence type="ECO:0000256" key="5">
    <source>
        <dbReference type="ARBA" id="ARBA00022927"/>
    </source>
</evidence>
<dbReference type="HAMAP" id="MF_00236">
    <property type="entry name" value="TatA_E"/>
    <property type="match status" value="1"/>
</dbReference>
<dbReference type="GO" id="GO:0033281">
    <property type="term" value="C:TAT protein transport complex"/>
    <property type="evidence" value="ECO:0007669"/>
    <property type="project" value="UniProtKB-UniRule"/>
</dbReference>
<comment type="similarity">
    <text evidence="9">Belongs to the TatA/E family.</text>
</comment>
<name>A0A0F3GHV3_9BACT</name>
<dbReference type="Gene3D" id="1.20.5.3310">
    <property type="match status" value="1"/>
</dbReference>
<keyword evidence="7 9" id="KW-0811">Translocation</keyword>
<evidence type="ECO:0000256" key="1">
    <source>
        <dbReference type="ARBA" id="ARBA00004162"/>
    </source>
</evidence>
<comment type="function">
    <text evidence="9">Part of the twin-arginine translocation (Tat) system that transports large folded proteins containing a characteristic twin-arginine motif in their signal peptide across membranes. TatA could form the protein-conducting channel of the Tat system.</text>
</comment>
<dbReference type="Pfam" id="PF02416">
    <property type="entry name" value="TatA_B_E"/>
    <property type="match status" value="1"/>
</dbReference>
<organism evidence="10 11">
    <name type="scientific">Candidatus Magnetobacterium bavaricum</name>
    <dbReference type="NCBI Taxonomy" id="29290"/>
    <lineage>
        <taxon>Bacteria</taxon>
        <taxon>Pseudomonadati</taxon>
        <taxon>Nitrospirota</taxon>
        <taxon>Thermodesulfovibrionia</taxon>
        <taxon>Thermodesulfovibrionales</taxon>
        <taxon>Candidatus Magnetobacteriaceae</taxon>
        <taxon>Candidatus Magnetobacterium</taxon>
    </lineage>
</organism>
<dbReference type="GO" id="GO:0008320">
    <property type="term" value="F:protein transmembrane transporter activity"/>
    <property type="evidence" value="ECO:0007669"/>
    <property type="project" value="UniProtKB-UniRule"/>
</dbReference>
<keyword evidence="2 9" id="KW-0813">Transport</keyword>
<comment type="subunit">
    <text evidence="9">Forms a complex with TatC.</text>
</comment>
<evidence type="ECO:0000256" key="6">
    <source>
        <dbReference type="ARBA" id="ARBA00022989"/>
    </source>
</evidence>
<dbReference type="PANTHER" id="PTHR42982:SF1">
    <property type="entry name" value="SEC-INDEPENDENT PROTEIN TRANSLOCASE PROTEIN TATA"/>
    <property type="match status" value="1"/>
</dbReference>
<dbReference type="PATRIC" id="fig|29290.4.peg.8269"/>
<gene>
    <name evidence="9" type="primary">tatA</name>
    <name evidence="10" type="ORF">MBAV_006255</name>
</gene>
<dbReference type="PRINTS" id="PR01506">
    <property type="entry name" value="TATBPROTEIN"/>
</dbReference>
<comment type="subcellular location">
    <subcellularLocation>
        <location evidence="1 9">Cell membrane</location>
        <topology evidence="1 9">Single-pass membrane protein</topology>
    </subcellularLocation>
</comment>
<reference evidence="10 11" key="1">
    <citation type="submission" date="2015-02" db="EMBL/GenBank/DDBJ databases">
        <title>Single-cell genomics of uncultivated deep-branching MTB reveals a conserved set of magnetosome genes.</title>
        <authorList>
            <person name="Kolinko S."/>
            <person name="Richter M."/>
            <person name="Glockner F.O."/>
            <person name="Brachmann A."/>
            <person name="Schuler D."/>
        </authorList>
    </citation>
    <scope>NUCLEOTIDE SEQUENCE [LARGE SCALE GENOMIC DNA]</scope>
    <source>
        <strain evidence="10">TM-1</strain>
    </source>
</reference>
<keyword evidence="3 9" id="KW-1003">Cell membrane</keyword>
<dbReference type="AlphaFoldDB" id="A0A0F3GHV3"/>
<accession>A0A0F3GHV3</accession>
<feature type="transmembrane region" description="Helical" evidence="9">
    <location>
        <begin position="22"/>
        <end position="43"/>
    </location>
</feature>